<keyword evidence="1" id="KW-1133">Transmembrane helix</keyword>
<feature type="transmembrane region" description="Helical" evidence="1">
    <location>
        <begin position="85"/>
        <end position="103"/>
    </location>
</feature>
<evidence type="ECO:0000313" key="3">
    <source>
        <dbReference type="Proteomes" id="UP000295210"/>
    </source>
</evidence>
<proteinExistence type="predicted"/>
<sequence>MSGVAAQDIEADGTTMLSALIWFLVYAVLSLMAYATFMFTVTALLKTGVLPDVVIPPALILALSFSIPMLTGLLLTRMWPSHAATFTWIAGLIWFMIVGLWILDMPTAPGACFHCGASEKLWFTFFSLTQDSGMIQGQGRFIGTWPAAAMIGYSVGAKIAMRKQGASATSDAA</sequence>
<keyword evidence="3" id="KW-1185">Reference proteome</keyword>
<feature type="transmembrane region" description="Helical" evidence="1">
    <location>
        <begin position="57"/>
        <end position="79"/>
    </location>
</feature>
<evidence type="ECO:0000256" key="1">
    <source>
        <dbReference type="SAM" id="Phobius"/>
    </source>
</evidence>
<name>A0A4R1KXS2_9BACT</name>
<comment type="caution">
    <text evidence="2">The sequence shown here is derived from an EMBL/GenBank/DDBJ whole genome shotgun (WGS) entry which is preliminary data.</text>
</comment>
<keyword evidence="1" id="KW-0812">Transmembrane</keyword>
<dbReference type="AlphaFoldDB" id="A0A4R1KXS2"/>
<accession>A0A4R1KXS2</accession>
<protein>
    <submittedName>
        <fullName evidence="2">Uncharacterized protein</fullName>
    </submittedName>
</protein>
<dbReference type="Proteomes" id="UP000295210">
    <property type="component" value="Unassembled WGS sequence"/>
</dbReference>
<gene>
    <name evidence="2" type="ORF">C7378_3392</name>
</gene>
<reference evidence="2 3" key="1">
    <citation type="submission" date="2019-03" db="EMBL/GenBank/DDBJ databases">
        <title>Genomic Encyclopedia of Type Strains, Phase IV (KMG-IV): sequencing the most valuable type-strain genomes for metagenomic binning, comparative biology and taxonomic classification.</title>
        <authorList>
            <person name="Goeker M."/>
        </authorList>
    </citation>
    <scope>NUCLEOTIDE SEQUENCE [LARGE SCALE GENOMIC DNA]</scope>
    <source>
        <strain evidence="2 3">DSM 103428</strain>
    </source>
</reference>
<evidence type="ECO:0000313" key="2">
    <source>
        <dbReference type="EMBL" id="TCK70235.1"/>
    </source>
</evidence>
<dbReference type="EMBL" id="SMGK01000007">
    <property type="protein sequence ID" value="TCK70235.1"/>
    <property type="molecule type" value="Genomic_DNA"/>
</dbReference>
<dbReference type="OrthoDB" id="118514at2"/>
<dbReference type="RefSeq" id="WP_131999217.1">
    <property type="nucleotide sequence ID" value="NZ_SMGK01000007.1"/>
</dbReference>
<organism evidence="2 3">
    <name type="scientific">Acidipila rosea</name>
    <dbReference type="NCBI Taxonomy" id="768535"/>
    <lineage>
        <taxon>Bacteria</taxon>
        <taxon>Pseudomonadati</taxon>
        <taxon>Acidobacteriota</taxon>
        <taxon>Terriglobia</taxon>
        <taxon>Terriglobales</taxon>
        <taxon>Acidobacteriaceae</taxon>
        <taxon>Acidipila</taxon>
    </lineage>
</organism>
<feature type="transmembrane region" description="Helical" evidence="1">
    <location>
        <begin position="20"/>
        <end position="45"/>
    </location>
</feature>
<keyword evidence="1" id="KW-0472">Membrane</keyword>